<comment type="caution">
    <text evidence="1">The sequence shown here is derived from an EMBL/GenBank/DDBJ whole genome shotgun (WGS) entry which is preliminary data.</text>
</comment>
<gene>
    <name evidence="1" type="ORF">G3480_01165</name>
</gene>
<dbReference type="RefSeq" id="WP_164651812.1">
    <property type="nucleotide sequence ID" value="NZ_JAAIJR010000002.1"/>
</dbReference>
<accession>A0A6P1DLL8</accession>
<reference evidence="2" key="1">
    <citation type="journal article" date="2020" name="Microbiol. Resour. Announc.">
        <title>Draft Genome Sequences of Thiorhodococcus mannitoliphagus and Thiorhodococcus minor, Purple Sulfur Photosynthetic Bacteria in the Gammaproteobacterial Family Chromatiaceae.</title>
        <authorList>
            <person name="Aviles F.A."/>
            <person name="Meyer T.E."/>
            <person name="Kyndt J.A."/>
        </authorList>
    </citation>
    <scope>NUCLEOTIDE SEQUENCE [LARGE SCALE GENOMIC DNA]</scope>
    <source>
        <strain evidence="2">DSM 18266</strain>
    </source>
</reference>
<protein>
    <recommendedName>
        <fullName evidence="3">YfiR family protein</fullName>
    </recommendedName>
</protein>
<name>A0A6P1DLL8_9GAMM</name>
<evidence type="ECO:0000313" key="1">
    <source>
        <dbReference type="EMBL" id="NEX18938.1"/>
    </source>
</evidence>
<proteinExistence type="predicted"/>
<dbReference type="AlphaFoldDB" id="A0A6P1DLL8"/>
<organism evidence="1 2">
    <name type="scientific">Thiorhodococcus mannitoliphagus</name>
    <dbReference type="NCBI Taxonomy" id="329406"/>
    <lineage>
        <taxon>Bacteria</taxon>
        <taxon>Pseudomonadati</taxon>
        <taxon>Pseudomonadota</taxon>
        <taxon>Gammaproteobacteria</taxon>
        <taxon>Chromatiales</taxon>
        <taxon>Chromatiaceae</taxon>
        <taxon>Thiorhodococcus</taxon>
    </lineage>
</organism>
<evidence type="ECO:0000313" key="2">
    <source>
        <dbReference type="Proteomes" id="UP000471640"/>
    </source>
</evidence>
<sequence>MTITRRTLFWRLAVSGFLLKLLLGTGLLAQTDSSGFWREDEQRLSVGAKLFPAFLGALEDLEQYRMKDGSLRVLVLFTGMRAPAMEVAARLAELDRIRGIPLKVQVMREDEMSRDAGPRPAAIFVASFEVDLKALRSWSERHRSLVFSPFSGAVEAGAIAGIYVADRILPYVNARQAARAHVRFKPFFLQVARRYEGG</sequence>
<evidence type="ECO:0008006" key="3">
    <source>
        <dbReference type="Google" id="ProtNLM"/>
    </source>
</evidence>
<dbReference type="Proteomes" id="UP000471640">
    <property type="component" value="Unassembled WGS sequence"/>
</dbReference>
<dbReference type="EMBL" id="JAAIJR010000002">
    <property type="protein sequence ID" value="NEX18938.1"/>
    <property type="molecule type" value="Genomic_DNA"/>
</dbReference>
<keyword evidence="2" id="KW-1185">Reference proteome</keyword>
<reference evidence="1 2" key="2">
    <citation type="submission" date="2020-02" db="EMBL/GenBank/DDBJ databases">
        <title>Genome sequences of Thiorhodococcus mannitoliphagus and Thiorhodococcus minor, purple sulfur photosynthetic bacteria in the gammaproteobacterial family, Chromatiaceae.</title>
        <authorList>
            <person name="Aviles F.A."/>
            <person name="Meyer T.E."/>
            <person name="Kyndt J.A."/>
        </authorList>
    </citation>
    <scope>NUCLEOTIDE SEQUENCE [LARGE SCALE GENOMIC DNA]</scope>
    <source>
        <strain evidence="1 2">DSM 18266</strain>
    </source>
</reference>